<dbReference type="GO" id="GO:0009236">
    <property type="term" value="P:cobalamin biosynthetic process"/>
    <property type="evidence" value="ECO:0007669"/>
    <property type="project" value="UniProtKB-UniRule"/>
</dbReference>
<dbReference type="InterPro" id="IPR002586">
    <property type="entry name" value="CobQ/CobB/MinD/ParA_Nub-bd_dom"/>
</dbReference>
<evidence type="ECO:0000256" key="2">
    <source>
        <dbReference type="ARBA" id="ARBA00006205"/>
    </source>
</evidence>
<dbReference type="GO" id="GO:0003824">
    <property type="term" value="F:catalytic activity"/>
    <property type="evidence" value="ECO:0007669"/>
    <property type="project" value="InterPro"/>
</dbReference>
<dbReference type="RefSeq" id="WP_066956436.1">
    <property type="nucleotide sequence ID" value="NZ_BCNX01000006.1"/>
</dbReference>
<dbReference type="InterPro" id="IPR029062">
    <property type="entry name" value="Class_I_gatase-like"/>
</dbReference>
<comment type="function">
    <text evidence="6 7">Catalyzes amidations at positions B, D, E, and G on adenosylcobyrinic A,C-diamide. NH(2) groups are provided by glutamine, and one molecule of ATP is hydrogenolyzed for each amidation.</text>
</comment>
<protein>
    <recommendedName>
        <fullName evidence="3 7">Probable cobyric acid synthase</fullName>
    </recommendedName>
</protein>
<dbReference type="PROSITE" id="PS51273">
    <property type="entry name" value="GATASE_TYPE_1"/>
    <property type="match status" value="1"/>
</dbReference>
<dbReference type="SUPFAM" id="SSF52317">
    <property type="entry name" value="Class I glutamine amidotransferase-like"/>
    <property type="match status" value="1"/>
</dbReference>
<dbReference type="PANTHER" id="PTHR21343:SF1">
    <property type="entry name" value="COBYRIC ACID SYNTHASE"/>
    <property type="match status" value="1"/>
</dbReference>
<dbReference type="Gene3D" id="3.40.50.880">
    <property type="match status" value="1"/>
</dbReference>
<dbReference type="InterPro" id="IPR027417">
    <property type="entry name" value="P-loop_NTPase"/>
</dbReference>
<dbReference type="OrthoDB" id="53136at2157"/>
<dbReference type="NCBIfam" id="TIGR00313">
    <property type="entry name" value="cobQ"/>
    <property type="match status" value="1"/>
</dbReference>
<keyword evidence="4 7" id="KW-0169">Cobalamin biosynthesis</keyword>
<evidence type="ECO:0000256" key="3">
    <source>
        <dbReference type="ARBA" id="ARBA00014921"/>
    </source>
</evidence>
<name>A0A1G8X981_9EURY</name>
<dbReference type="PROSITE" id="PS51274">
    <property type="entry name" value="GATASE_COBBQ"/>
    <property type="match status" value="1"/>
</dbReference>
<comment type="similarity">
    <text evidence="2 7">Belongs to the CobB/CobQ family. CobQ subfamily.</text>
</comment>
<dbReference type="STRING" id="2200.GCA_001571405_01056"/>
<dbReference type="UniPathway" id="UPA00148"/>
<organism evidence="10 11">
    <name type="scientific">Methanoculleus thermophilus</name>
    <dbReference type="NCBI Taxonomy" id="2200"/>
    <lineage>
        <taxon>Archaea</taxon>
        <taxon>Methanobacteriati</taxon>
        <taxon>Methanobacteriota</taxon>
        <taxon>Stenosarchaea group</taxon>
        <taxon>Methanomicrobia</taxon>
        <taxon>Methanomicrobiales</taxon>
        <taxon>Methanomicrobiaceae</taxon>
        <taxon>Methanoculleus</taxon>
    </lineage>
</organism>
<dbReference type="CDD" id="cd01750">
    <property type="entry name" value="GATase1_CobQ"/>
    <property type="match status" value="1"/>
</dbReference>
<evidence type="ECO:0000313" key="11">
    <source>
        <dbReference type="Proteomes" id="UP000326500"/>
    </source>
</evidence>
<dbReference type="InterPro" id="IPR004459">
    <property type="entry name" value="CobQ_synth"/>
</dbReference>
<dbReference type="CDD" id="cd05389">
    <property type="entry name" value="CobQ_N"/>
    <property type="match status" value="1"/>
</dbReference>
<dbReference type="Pfam" id="PF01656">
    <property type="entry name" value="CbiA"/>
    <property type="match status" value="1"/>
</dbReference>
<dbReference type="InterPro" id="IPR047045">
    <property type="entry name" value="CobQ_N"/>
</dbReference>
<dbReference type="InterPro" id="IPR011698">
    <property type="entry name" value="GATase_3"/>
</dbReference>
<feature type="domain" description="CobQ/CobB/MinD/ParA nucleotide binding" evidence="8">
    <location>
        <begin position="4"/>
        <end position="225"/>
    </location>
</feature>
<dbReference type="AlphaFoldDB" id="A0A1G8X981"/>
<evidence type="ECO:0000313" key="10">
    <source>
        <dbReference type="EMBL" id="SDJ86954.1"/>
    </source>
</evidence>
<feature type="domain" description="CobB/CobQ-like glutamine amidotransferase" evidence="9">
    <location>
        <begin position="250"/>
        <end position="432"/>
    </location>
</feature>
<dbReference type="Proteomes" id="UP000326500">
    <property type="component" value="Unassembled WGS sequence"/>
</dbReference>
<keyword evidence="5 7" id="KW-0315">Glutamine amidotransferase</keyword>
<evidence type="ECO:0000256" key="4">
    <source>
        <dbReference type="ARBA" id="ARBA00022573"/>
    </source>
</evidence>
<feature type="active site" description="Nucleophile" evidence="7">
    <location>
        <position position="327"/>
    </location>
</feature>
<dbReference type="PANTHER" id="PTHR21343">
    <property type="entry name" value="DETHIOBIOTIN SYNTHETASE"/>
    <property type="match status" value="1"/>
</dbReference>
<evidence type="ECO:0000259" key="9">
    <source>
        <dbReference type="Pfam" id="PF07685"/>
    </source>
</evidence>
<evidence type="ECO:0000256" key="1">
    <source>
        <dbReference type="ARBA" id="ARBA00004953"/>
    </source>
</evidence>
<feature type="active site" evidence="7">
    <location>
        <position position="426"/>
    </location>
</feature>
<evidence type="ECO:0000256" key="5">
    <source>
        <dbReference type="ARBA" id="ARBA00022962"/>
    </source>
</evidence>
<reference evidence="10 11" key="1">
    <citation type="submission" date="2016-10" db="EMBL/GenBank/DDBJ databases">
        <authorList>
            <person name="Varghese N."/>
            <person name="Submissions S."/>
        </authorList>
    </citation>
    <scope>NUCLEOTIDE SEQUENCE [LARGE SCALE GENOMIC DNA]</scope>
    <source>
        <strain evidence="10 11">DSM 2373</strain>
    </source>
</reference>
<evidence type="ECO:0000259" key="8">
    <source>
        <dbReference type="Pfam" id="PF01656"/>
    </source>
</evidence>
<dbReference type="EMBL" id="FNFT01000001">
    <property type="protein sequence ID" value="SDJ86954.1"/>
    <property type="molecule type" value="Genomic_DNA"/>
</dbReference>
<gene>
    <name evidence="7" type="primary">cobQ</name>
    <name evidence="10" type="ORF">SAMN04488571_101311</name>
</gene>
<dbReference type="GO" id="GO:0015420">
    <property type="term" value="F:ABC-type vitamin B12 transporter activity"/>
    <property type="evidence" value="ECO:0007669"/>
    <property type="project" value="UniProtKB-UniRule"/>
</dbReference>
<dbReference type="NCBIfam" id="NF001989">
    <property type="entry name" value="PRK00784.1"/>
    <property type="match status" value="1"/>
</dbReference>
<dbReference type="Pfam" id="PF07685">
    <property type="entry name" value="GATase_3"/>
    <property type="match status" value="1"/>
</dbReference>
<dbReference type="Gene3D" id="3.40.50.300">
    <property type="entry name" value="P-loop containing nucleotide triphosphate hydrolases"/>
    <property type="match status" value="1"/>
</dbReference>
<proteinExistence type="inferred from homology"/>
<dbReference type="InterPro" id="IPR033949">
    <property type="entry name" value="CobQ_GATase1"/>
</dbReference>
<dbReference type="HAMAP" id="MF_00028">
    <property type="entry name" value="CobQ"/>
    <property type="match status" value="1"/>
</dbReference>
<accession>A0A1G8X981</accession>
<keyword evidence="11" id="KW-1185">Reference proteome</keyword>
<dbReference type="SUPFAM" id="SSF52540">
    <property type="entry name" value="P-loop containing nucleoside triphosphate hydrolases"/>
    <property type="match status" value="1"/>
</dbReference>
<evidence type="ECO:0000256" key="6">
    <source>
        <dbReference type="ARBA" id="ARBA00025166"/>
    </source>
</evidence>
<comment type="pathway">
    <text evidence="1 7">Cofactor biosynthesis; adenosylcobalamin biosynthesis.</text>
</comment>
<sequence>MSLIVLGTASHVGKSVTVAALCRALHRRGISVAPFKSQNMSLNSYVTADGSEIGIAQAVQAFAAGLEPEADMNPVLLKPKGDQTSQVVLLGRPYKDVLIRDYYAETDMLLSEAVAAFERLRRRFGHVVVEGAGGAAEVNLYDRDIANIRLARALRLPIVLVADIERGGVFAQVYGTLALLPEDIRPLVAGVIVNKFRGDPGLFASGVERLEGLTGVPVLGVIPYADIPLPSEDSLSIADKRDQKTGSPIRIAVVRLPRISNFTDFELLERYAAVDYVEPGTTLSGYDCIILPGTKNTVEDLAVLNRAGVGEELRLARERGVPIIGICGGYQMLGRRIVDAGIESETPGEYQGFGLLDVVTAFTGYHKTTVQVRRRATGPGPILPAMGEVEGYEIHMGETERNGLPEAFSGEGASTPDGLVFGTYMHGLFQNPGAANALLAYLAERRGVPFEPVTEIDGGTLGIEAAYDNLARHFEEHVDMDAIMAYFLDATDATSEA</sequence>
<evidence type="ECO:0000256" key="7">
    <source>
        <dbReference type="HAMAP-Rule" id="MF_00028"/>
    </source>
</evidence>